<gene>
    <name evidence="2" type="ORF">FOA19_07975</name>
</gene>
<protein>
    <submittedName>
        <fullName evidence="2">Uncharacterized protein</fullName>
    </submittedName>
</protein>
<comment type="caution">
    <text evidence="2">The sequence shown here is derived from an EMBL/GenBank/DDBJ whole genome shotgun (WGS) entry which is preliminary data.</text>
</comment>
<evidence type="ECO:0000313" key="3">
    <source>
        <dbReference type="Proteomes" id="UP000324133"/>
    </source>
</evidence>
<dbReference type="RefSeq" id="WP_149090207.1">
    <property type="nucleotide sequence ID" value="NZ_VKKY01000001.1"/>
</dbReference>
<proteinExistence type="predicted"/>
<accession>A0A5B6TKQ6</accession>
<feature type="region of interest" description="Disordered" evidence="1">
    <location>
        <begin position="27"/>
        <end position="77"/>
    </location>
</feature>
<dbReference type="EMBL" id="VKKY01000001">
    <property type="protein sequence ID" value="KAA3440576.1"/>
    <property type="molecule type" value="Genomic_DNA"/>
</dbReference>
<dbReference type="AlphaFoldDB" id="A0A5B6TKQ6"/>
<organism evidence="2 3">
    <name type="scientific">Rufibacter hautae</name>
    <dbReference type="NCBI Taxonomy" id="2595005"/>
    <lineage>
        <taxon>Bacteria</taxon>
        <taxon>Pseudomonadati</taxon>
        <taxon>Bacteroidota</taxon>
        <taxon>Cytophagia</taxon>
        <taxon>Cytophagales</taxon>
        <taxon>Hymenobacteraceae</taxon>
        <taxon>Rufibacter</taxon>
    </lineage>
</organism>
<sequence length="77" mass="7666">MFIALCILLIIALFVTVYYIRANKAGASAEGTTTRLSGGGSNAPATPGQTSRSSFNPGSIPDSAGNGNAAMSSGKQG</sequence>
<reference evidence="2 3" key="1">
    <citation type="submission" date="2019-07" db="EMBL/GenBank/DDBJ databases">
        <title>Rufibacter sp. nov., isolated from lake sediment.</title>
        <authorList>
            <person name="Qu J.-H."/>
        </authorList>
    </citation>
    <scope>NUCLEOTIDE SEQUENCE [LARGE SCALE GENOMIC DNA]</scope>
    <source>
        <strain evidence="2 3">NBS58-1</strain>
    </source>
</reference>
<evidence type="ECO:0000313" key="2">
    <source>
        <dbReference type="EMBL" id="KAA3440576.1"/>
    </source>
</evidence>
<feature type="compositionally biased region" description="Polar residues" evidence="1">
    <location>
        <begin position="65"/>
        <end position="77"/>
    </location>
</feature>
<feature type="compositionally biased region" description="Polar residues" evidence="1">
    <location>
        <begin position="43"/>
        <end position="57"/>
    </location>
</feature>
<dbReference type="OrthoDB" id="894344at2"/>
<dbReference type="Proteomes" id="UP000324133">
    <property type="component" value="Unassembled WGS sequence"/>
</dbReference>
<keyword evidence="3" id="KW-1185">Reference proteome</keyword>
<evidence type="ECO:0000256" key="1">
    <source>
        <dbReference type="SAM" id="MobiDB-lite"/>
    </source>
</evidence>
<name>A0A5B6TKQ6_9BACT</name>